<evidence type="ECO:0000256" key="1">
    <source>
        <dbReference type="ARBA" id="ARBA00004651"/>
    </source>
</evidence>
<feature type="transmembrane region" description="Helical" evidence="7">
    <location>
        <begin position="202"/>
        <end position="225"/>
    </location>
</feature>
<protein>
    <submittedName>
        <fullName evidence="9">ABC transporter permease subunit</fullName>
    </submittedName>
</protein>
<keyword evidence="6 7" id="KW-0472">Membrane</keyword>
<keyword evidence="2 7" id="KW-0813">Transport</keyword>
<keyword evidence="10" id="KW-1185">Reference proteome</keyword>
<organism evidence="9 10">
    <name type="scientific">Herbiconiux gentiana</name>
    <dbReference type="NCBI Taxonomy" id="2970912"/>
    <lineage>
        <taxon>Bacteria</taxon>
        <taxon>Bacillati</taxon>
        <taxon>Actinomycetota</taxon>
        <taxon>Actinomycetes</taxon>
        <taxon>Micrococcales</taxon>
        <taxon>Microbacteriaceae</taxon>
        <taxon>Herbiconiux</taxon>
    </lineage>
</organism>
<evidence type="ECO:0000313" key="10">
    <source>
        <dbReference type="Proteomes" id="UP001165580"/>
    </source>
</evidence>
<sequence length="281" mass="29294">MALLEIGGDVAEETSEVVTPLERSTRIDTRRLVGPLATLTVVVLLMVAWEIAARTVLAQSYVFPAPSAIAGQMADDAELLLVNSAATARTAAIGFLVGQAMAILLAVALSFSVAAELVVTKLALVVYSLPTLAIAPILGTMFGLEGTRVAVVAIVVFFPTLLATVSGLSAAGENPYLLVRSLGGTRWTVLTKISFRTALPEIFAGLKLGVPGAVLGAIASEWLGASEGLGIFMVNALAYLQPARVWATCVVIVFGTILVYGVIALLDRVCNGWAIDARGDR</sequence>
<dbReference type="Pfam" id="PF00528">
    <property type="entry name" value="BPD_transp_1"/>
    <property type="match status" value="1"/>
</dbReference>
<evidence type="ECO:0000259" key="8">
    <source>
        <dbReference type="PROSITE" id="PS50928"/>
    </source>
</evidence>
<proteinExistence type="inferred from homology"/>
<evidence type="ECO:0000256" key="2">
    <source>
        <dbReference type="ARBA" id="ARBA00022448"/>
    </source>
</evidence>
<dbReference type="EMBL" id="JANTEZ010000002">
    <property type="protein sequence ID" value="MCS5714160.1"/>
    <property type="molecule type" value="Genomic_DNA"/>
</dbReference>
<dbReference type="PROSITE" id="PS50928">
    <property type="entry name" value="ABC_TM1"/>
    <property type="match status" value="1"/>
</dbReference>
<dbReference type="Proteomes" id="UP001165580">
    <property type="component" value="Unassembled WGS sequence"/>
</dbReference>
<evidence type="ECO:0000256" key="3">
    <source>
        <dbReference type="ARBA" id="ARBA00022475"/>
    </source>
</evidence>
<evidence type="ECO:0000256" key="5">
    <source>
        <dbReference type="ARBA" id="ARBA00022989"/>
    </source>
</evidence>
<evidence type="ECO:0000313" key="9">
    <source>
        <dbReference type="EMBL" id="MCS5714160.1"/>
    </source>
</evidence>
<dbReference type="PANTHER" id="PTHR30151">
    <property type="entry name" value="ALKANE SULFONATE ABC TRANSPORTER-RELATED, MEMBRANE SUBUNIT"/>
    <property type="match status" value="1"/>
</dbReference>
<dbReference type="InterPro" id="IPR000515">
    <property type="entry name" value="MetI-like"/>
</dbReference>
<feature type="transmembrane region" description="Helical" evidence="7">
    <location>
        <begin position="150"/>
        <end position="171"/>
    </location>
</feature>
<name>A0ABT2GD58_9MICO</name>
<feature type="transmembrane region" description="Helical" evidence="7">
    <location>
        <begin position="91"/>
        <end position="115"/>
    </location>
</feature>
<dbReference type="Gene3D" id="1.10.3720.10">
    <property type="entry name" value="MetI-like"/>
    <property type="match status" value="1"/>
</dbReference>
<feature type="transmembrane region" description="Helical" evidence="7">
    <location>
        <begin position="245"/>
        <end position="266"/>
    </location>
</feature>
<feature type="domain" description="ABC transmembrane type-1" evidence="8">
    <location>
        <begin position="84"/>
        <end position="263"/>
    </location>
</feature>
<keyword evidence="3" id="KW-1003">Cell membrane</keyword>
<evidence type="ECO:0000256" key="6">
    <source>
        <dbReference type="ARBA" id="ARBA00023136"/>
    </source>
</evidence>
<dbReference type="InterPro" id="IPR035906">
    <property type="entry name" value="MetI-like_sf"/>
</dbReference>
<comment type="similarity">
    <text evidence="7">Belongs to the binding-protein-dependent transport system permease family.</text>
</comment>
<reference evidence="9" key="1">
    <citation type="submission" date="2022-08" db="EMBL/GenBank/DDBJ databases">
        <authorList>
            <person name="Deng Y."/>
            <person name="Han X.-F."/>
            <person name="Zhang Y.-Q."/>
        </authorList>
    </citation>
    <scope>NUCLEOTIDE SEQUENCE</scope>
    <source>
        <strain evidence="9">CPCC 205716</strain>
    </source>
</reference>
<dbReference type="RefSeq" id="WP_259485688.1">
    <property type="nucleotide sequence ID" value="NZ_JANTEZ010000002.1"/>
</dbReference>
<comment type="caution">
    <text evidence="9">The sequence shown here is derived from an EMBL/GenBank/DDBJ whole genome shotgun (WGS) entry which is preliminary data.</text>
</comment>
<dbReference type="PANTHER" id="PTHR30151:SF20">
    <property type="entry name" value="ABC TRANSPORTER PERMEASE PROTEIN HI_0355-RELATED"/>
    <property type="match status" value="1"/>
</dbReference>
<evidence type="ECO:0000256" key="7">
    <source>
        <dbReference type="RuleBase" id="RU363032"/>
    </source>
</evidence>
<evidence type="ECO:0000256" key="4">
    <source>
        <dbReference type="ARBA" id="ARBA00022692"/>
    </source>
</evidence>
<comment type="subcellular location">
    <subcellularLocation>
        <location evidence="1 7">Cell membrane</location>
        <topology evidence="1 7">Multi-pass membrane protein</topology>
    </subcellularLocation>
</comment>
<keyword evidence="5 7" id="KW-1133">Transmembrane helix</keyword>
<keyword evidence="4 7" id="KW-0812">Transmembrane</keyword>
<accession>A0ABT2GD58</accession>
<dbReference type="CDD" id="cd06261">
    <property type="entry name" value="TM_PBP2"/>
    <property type="match status" value="1"/>
</dbReference>
<dbReference type="SUPFAM" id="SSF161098">
    <property type="entry name" value="MetI-like"/>
    <property type="match status" value="1"/>
</dbReference>
<gene>
    <name evidence="9" type="ORF">NVV95_06295</name>
</gene>
<feature type="transmembrane region" description="Helical" evidence="7">
    <location>
        <begin position="122"/>
        <end position="144"/>
    </location>
</feature>
<feature type="transmembrane region" description="Helical" evidence="7">
    <location>
        <begin position="32"/>
        <end position="52"/>
    </location>
</feature>